<comment type="caution">
    <text evidence="3">The sequence shown here is derived from an EMBL/GenBank/DDBJ whole genome shotgun (WGS) entry which is preliminary data.</text>
</comment>
<keyword evidence="4" id="KW-1185">Reference proteome</keyword>
<feature type="domain" description="C-type lectin" evidence="2">
    <location>
        <begin position="21"/>
        <end position="169"/>
    </location>
</feature>
<reference evidence="3" key="1">
    <citation type="submission" date="2022-11" db="EMBL/GenBank/DDBJ databases">
        <authorList>
            <person name="Kikuchi T."/>
        </authorList>
    </citation>
    <scope>NUCLEOTIDE SEQUENCE</scope>
    <source>
        <strain evidence="3">PS1010</strain>
    </source>
</reference>
<dbReference type="OrthoDB" id="5825749at2759"/>
<dbReference type="InterPro" id="IPR001304">
    <property type="entry name" value="C-type_lectin-like"/>
</dbReference>
<dbReference type="EMBL" id="CANHGI010000004">
    <property type="protein sequence ID" value="CAI5447399.1"/>
    <property type="molecule type" value="Genomic_DNA"/>
</dbReference>
<sequence length="173" mass="18978">MFIFWLFSLIILVHACPQRGCPDVTWQIFNRENYSWCMKTAISSIQQAEAAQTCENLYANSKATGFQNAQEVLTMIAQARAANSGAHGRFYVGAERVENCIGQKLTASCTKLSSFRWTDGVTSGTAGFVWEGVQPNNWDTIQNFAYLDTELKGLGDGNGTLTYPGVICGVKAV</sequence>
<organism evidence="3 4">
    <name type="scientific">Caenorhabditis angaria</name>
    <dbReference type="NCBI Taxonomy" id="860376"/>
    <lineage>
        <taxon>Eukaryota</taxon>
        <taxon>Metazoa</taxon>
        <taxon>Ecdysozoa</taxon>
        <taxon>Nematoda</taxon>
        <taxon>Chromadorea</taxon>
        <taxon>Rhabditida</taxon>
        <taxon>Rhabditina</taxon>
        <taxon>Rhabditomorpha</taxon>
        <taxon>Rhabditoidea</taxon>
        <taxon>Rhabditidae</taxon>
        <taxon>Peloderinae</taxon>
        <taxon>Caenorhabditis</taxon>
    </lineage>
</organism>
<evidence type="ECO:0000259" key="2">
    <source>
        <dbReference type="SMART" id="SM00034"/>
    </source>
</evidence>
<dbReference type="PANTHER" id="PTHR23124:SF144">
    <property type="entry name" value="C-TYPE LECTIN DOMAIN-CONTAINING PROTEIN"/>
    <property type="match status" value="1"/>
</dbReference>
<accession>A0A9P1N0V6</accession>
<dbReference type="Proteomes" id="UP001152747">
    <property type="component" value="Unassembled WGS sequence"/>
</dbReference>
<dbReference type="SMART" id="SM00034">
    <property type="entry name" value="CLECT"/>
    <property type="match status" value="1"/>
</dbReference>
<keyword evidence="1" id="KW-0732">Signal</keyword>
<dbReference type="InterPro" id="IPR016186">
    <property type="entry name" value="C-type_lectin-like/link_sf"/>
</dbReference>
<name>A0A9P1N0V6_9PELO</name>
<evidence type="ECO:0000313" key="4">
    <source>
        <dbReference type="Proteomes" id="UP001152747"/>
    </source>
</evidence>
<feature type="chain" id="PRO_5040409136" description="C-type lectin domain-containing protein" evidence="1">
    <location>
        <begin position="16"/>
        <end position="173"/>
    </location>
</feature>
<protein>
    <recommendedName>
        <fullName evidence="2">C-type lectin domain-containing protein</fullName>
    </recommendedName>
</protein>
<dbReference type="PANTHER" id="PTHR23124">
    <property type="entry name" value="C-TYPE LECTIN DOMAIN-CONTAINING PROTEIN-RELATED-RELATED"/>
    <property type="match status" value="1"/>
</dbReference>
<evidence type="ECO:0000256" key="1">
    <source>
        <dbReference type="SAM" id="SignalP"/>
    </source>
</evidence>
<dbReference type="InterPro" id="IPR016187">
    <property type="entry name" value="CTDL_fold"/>
</dbReference>
<dbReference type="AlphaFoldDB" id="A0A9P1N0V6"/>
<feature type="signal peptide" evidence="1">
    <location>
        <begin position="1"/>
        <end position="15"/>
    </location>
</feature>
<dbReference type="SUPFAM" id="SSF56436">
    <property type="entry name" value="C-type lectin-like"/>
    <property type="match status" value="1"/>
</dbReference>
<proteinExistence type="predicted"/>
<evidence type="ECO:0000313" key="3">
    <source>
        <dbReference type="EMBL" id="CAI5447399.1"/>
    </source>
</evidence>
<gene>
    <name evidence="3" type="ORF">CAMP_LOCUS10036</name>
</gene>
<dbReference type="Gene3D" id="3.10.100.10">
    <property type="entry name" value="Mannose-Binding Protein A, subunit A"/>
    <property type="match status" value="1"/>
</dbReference>